<sequence>MTEKYTSELLGVVIAQIAQTIGYNRTQSVPLELLEDILLRFIQELARDLHSQAEHANRIEPNLKDAVLSLKNVNINVPELLDYIGNVEPIPFVREIPAYPVKRNSNMNFLKPGSVETLTRPVHIFEYLPPMLPTEPTPTVSCSNSTSSIRWPEKSEHEHLQLCKLESNREFTTTKLIQDVKNHFPATATVVGGISKLSTQNSSSTDNLDHNGHAIREISSVVMTTGGFISPAIEGKLPEAYVPDIIEKFKGLDAPSIPHVPKLLEIQKDATNDAVDISKIKKLDSLELLPDIAMIDQKSPCDGPTISNEINKGNEEGSSAATGATAFATLAPNTKLKKSKKKNISTGQTTNDSSSVKAVDKARRKALKIFQKLSKNQIEGGSSGSNVIDLKKMKILNRGILSDLPDGSTERAQFEKLIKKQTKLRQKQIKYQKQQQLQEQPQQPLCQFQSTSKFSIDAMNTMPVNPFNSVNPEPLEQPVSEVGFLPPAAMHLEDKEAYNIATAPNLAIELIDEIKLANEPDRNKLNIFKKISKQKASKLNVSSNAYENANNVASPLINLPSGTTITPAPPAPSVNENITNTNSNLSLGNLTTYDYLDTYPQLPPAATNLPNNDLNKPKKRGRKPGGKNQCRPQGPSLTNMSSIPSSIQIQKKTKASKLNPVYTYQDGTTVMPTLSTAVPIPLTFHMPVMEPLNLSHVDQLKSNVNFADNQGENKVQKPKEKKERKKSKTKYQDSNIIDNTRELNKKICLMDSDMKMSKDSTLVIGAESDTKLVGSLSFASNSGPRTANNFSSSNNERNIMPMLPLLHFPPRPGLIPTGPGLFPPNLTGFNKSVACGTASNLIMPHSFMNFSATAPDNKANALSGVMPLSDIHVERSYCNVAPLVPDSMKLPTLPVEGVNLKSPHRMLSNELADAEVAHRSTVVQADNDDTTNTRKAQAKLLSAATGNVGDPIEVSDSDSNDGESKANNSLSPRHKSNIKQPSSLMNPGIGIEACQLYAINSNPLLQPQFNRQPHTETLKMRQTDENLLSVAPPPPQPTTATATATAAAAAEVGAAATKQTTAATTTPFKINFMGSDKFSLAGGADLIPLSRIDSGLAYSSLTVPSTSLALGATSGAPTTTSADAIAPTTAAAAEPHFLGTLGYDDLTITPTNSMTISELKIRKLHKKFKKPKEGKIKKKKDKKDKIRNKCKADDMDVLSSEKIKSEEKKLRKDKKRKKQLPTDRLQIMKENHEAGEGRGSSDMKQSKNITVGAVGLTVVGGDVDALAPSTVGHSIPMTPNLIASPKLDLSPNHVPKLTLKLSGRSTPSQPTVDGMDHEHNALVTNTTGHPPQTASTLTKREHSPELARFSPLVTRAPKPKQCETQNLNLSMAPSASVSTVSTKTQAIPPMMSPALTMPLISTQPPALSALTGATANNWTSNAATSTISASSVLLPQQLMQPTSSSSSSSLSLSPLKQSSRPSGALNATKVSDGTPTLTTAQSAELSRPSSYVDADGYRIWICPACGKVDDGSAMIGCDGCDAWYHWICVGILVAPNDNEDWFCRVCVSKKKVSGSEKKKKRNKKKLTS</sequence>
<dbReference type="SMART" id="SM00249">
    <property type="entry name" value="PHD"/>
    <property type="match status" value="1"/>
</dbReference>
<dbReference type="InterPro" id="IPR009072">
    <property type="entry name" value="Histone-fold"/>
</dbReference>
<comment type="subcellular location">
    <subcellularLocation>
        <location evidence="1">Nucleus</location>
    </subcellularLocation>
</comment>
<dbReference type="HOGENOM" id="CLU_293248_0_0_1"/>
<evidence type="ECO:0000256" key="7">
    <source>
        <dbReference type="ARBA" id="ARBA00023242"/>
    </source>
</evidence>
<feature type="region of interest" description="Disordered" evidence="9">
    <location>
        <begin position="942"/>
        <end position="984"/>
    </location>
</feature>
<dbReference type="PROSITE" id="PS01359">
    <property type="entry name" value="ZF_PHD_1"/>
    <property type="match status" value="1"/>
</dbReference>
<dbReference type="eggNOG" id="KOG1973">
    <property type="taxonomic scope" value="Eukaryota"/>
</dbReference>
<dbReference type="GO" id="GO:0140297">
    <property type="term" value="F:DNA-binding transcription factor binding"/>
    <property type="evidence" value="ECO:0007669"/>
    <property type="project" value="EnsemblMetazoa"/>
</dbReference>
<dbReference type="eggNOG" id="KOG2389">
    <property type="taxonomic scope" value="Eukaryota"/>
</dbReference>
<dbReference type="EMBL" id="CH933813">
    <property type="protein sequence ID" value="EDW10915.2"/>
    <property type="molecule type" value="Genomic_DNA"/>
</dbReference>
<dbReference type="SMART" id="SM00576">
    <property type="entry name" value="BTP"/>
    <property type="match status" value="1"/>
</dbReference>
<dbReference type="InterPro" id="IPR013083">
    <property type="entry name" value="Znf_RING/FYVE/PHD"/>
</dbReference>
<dbReference type="PROSITE" id="PS50016">
    <property type="entry name" value="ZF_PHD_2"/>
    <property type="match status" value="1"/>
</dbReference>
<dbReference type="GO" id="GO:0002039">
    <property type="term" value="F:p53 binding"/>
    <property type="evidence" value="ECO:0007669"/>
    <property type="project" value="EnsemblMetazoa"/>
</dbReference>
<keyword evidence="7" id="KW-0539">Nucleus</keyword>
<dbReference type="SMR" id="B4L7C1"/>
<keyword evidence="12" id="KW-1185">Reference proteome</keyword>
<feature type="compositionally biased region" description="Polar residues" evidence="9">
    <location>
        <begin position="344"/>
        <end position="356"/>
    </location>
</feature>
<feature type="compositionally biased region" description="Low complexity" evidence="9">
    <location>
        <begin position="1438"/>
        <end position="1462"/>
    </location>
</feature>
<feature type="region of interest" description="Disordered" evidence="9">
    <location>
        <begin position="706"/>
        <end position="732"/>
    </location>
</feature>
<evidence type="ECO:0000256" key="9">
    <source>
        <dbReference type="SAM" id="MobiDB-lite"/>
    </source>
</evidence>
<dbReference type="GO" id="GO:0046982">
    <property type="term" value="F:protein heterodimerization activity"/>
    <property type="evidence" value="ECO:0007669"/>
    <property type="project" value="InterPro"/>
</dbReference>
<feature type="region of interest" description="Disordered" evidence="9">
    <location>
        <begin position="1438"/>
        <end position="1485"/>
    </location>
</feature>
<name>B4L7C1_DROMO</name>
<evidence type="ECO:0000313" key="11">
    <source>
        <dbReference type="EMBL" id="EDW10915.2"/>
    </source>
</evidence>
<dbReference type="InterPro" id="IPR019787">
    <property type="entry name" value="Znf_PHD-finger"/>
</dbReference>
<evidence type="ECO:0000259" key="10">
    <source>
        <dbReference type="PROSITE" id="PS50016"/>
    </source>
</evidence>
<dbReference type="GO" id="GO:0001091">
    <property type="term" value="F:RNA polymerase II general transcription initiation factor binding"/>
    <property type="evidence" value="ECO:0007669"/>
    <property type="project" value="EnsemblMetazoa"/>
</dbReference>
<dbReference type="GO" id="GO:0005669">
    <property type="term" value="C:transcription factor TFIID complex"/>
    <property type="evidence" value="ECO:0007669"/>
    <property type="project" value="EnsemblMetazoa"/>
</dbReference>
<evidence type="ECO:0000256" key="8">
    <source>
        <dbReference type="PROSITE-ProRule" id="PRU00146"/>
    </source>
</evidence>
<keyword evidence="4" id="KW-0862">Zinc</keyword>
<dbReference type="GO" id="GO:0008270">
    <property type="term" value="F:zinc ion binding"/>
    <property type="evidence" value="ECO:0007669"/>
    <property type="project" value="UniProtKB-KW"/>
</dbReference>
<dbReference type="CDD" id="cd15522">
    <property type="entry name" value="PHD_TAF3"/>
    <property type="match status" value="1"/>
</dbReference>
<reference evidence="11 12" key="1">
    <citation type="journal article" date="2007" name="Nature">
        <title>Evolution of genes and genomes on the Drosophila phylogeny.</title>
        <authorList>
            <consortium name="Drosophila 12 Genomes Consortium"/>
            <person name="Clark A.G."/>
            <person name="Eisen M.B."/>
            <person name="Smith D.R."/>
            <person name="Bergman C.M."/>
            <person name="Oliver B."/>
            <person name="Markow T.A."/>
            <person name="Kaufman T.C."/>
            <person name="Kellis M."/>
            <person name="Gelbart W."/>
            <person name="Iyer V.N."/>
            <person name="Pollard D.A."/>
            <person name="Sackton T.B."/>
            <person name="Larracuente A.M."/>
            <person name="Singh N.D."/>
            <person name="Abad J.P."/>
            <person name="Abt D.N."/>
            <person name="Adryan B."/>
            <person name="Aguade M."/>
            <person name="Akashi H."/>
            <person name="Anderson W.W."/>
            <person name="Aquadro C.F."/>
            <person name="Ardell D.H."/>
            <person name="Arguello R."/>
            <person name="Artieri C.G."/>
            <person name="Barbash D.A."/>
            <person name="Barker D."/>
            <person name="Barsanti P."/>
            <person name="Batterham P."/>
            <person name="Batzoglou S."/>
            <person name="Begun D."/>
            <person name="Bhutkar A."/>
            <person name="Blanco E."/>
            <person name="Bosak S.A."/>
            <person name="Bradley R.K."/>
            <person name="Brand A.D."/>
            <person name="Brent M.R."/>
            <person name="Brooks A.N."/>
            <person name="Brown R.H."/>
            <person name="Butlin R.K."/>
            <person name="Caggese C."/>
            <person name="Calvi B.R."/>
            <person name="Bernardo de Carvalho A."/>
            <person name="Caspi A."/>
            <person name="Castrezana S."/>
            <person name="Celniker S.E."/>
            <person name="Chang J.L."/>
            <person name="Chapple C."/>
            <person name="Chatterji S."/>
            <person name="Chinwalla A."/>
            <person name="Civetta A."/>
            <person name="Clifton S.W."/>
            <person name="Comeron J.M."/>
            <person name="Costello J.C."/>
            <person name="Coyne J.A."/>
            <person name="Daub J."/>
            <person name="David R.G."/>
            <person name="Delcher A.L."/>
            <person name="Delehaunty K."/>
            <person name="Do C.B."/>
            <person name="Ebling H."/>
            <person name="Edwards K."/>
            <person name="Eickbush T."/>
            <person name="Evans J.D."/>
            <person name="Filipski A."/>
            <person name="Findeiss S."/>
            <person name="Freyhult E."/>
            <person name="Fulton L."/>
            <person name="Fulton R."/>
            <person name="Garcia A.C."/>
            <person name="Gardiner A."/>
            <person name="Garfield D.A."/>
            <person name="Garvin B.E."/>
            <person name="Gibson G."/>
            <person name="Gilbert D."/>
            <person name="Gnerre S."/>
            <person name="Godfrey J."/>
            <person name="Good R."/>
            <person name="Gotea V."/>
            <person name="Gravely B."/>
            <person name="Greenberg A.J."/>
            <person name="Griffiths-Jones S."/>
            <person name="Gross S."/>
            <person name="Guigo R."/>
            <person name="Gustafson E.A."/>
            <person name="Haerty W."/>
            <person name="Hahn M.W."/>
            <person name="Halligan D.L."/>
            <person name="Halpern A.L."/>
            <person name="Halter G.M."/>
            <person name="Han M.V."/>
            <person name="Heger A."/>
            <person name="Hillier L."/>
            <person name="Hinrichs A.S."/>
            <person name="Holmes I."/>
            <person name="Hoskins R.A."/>
            <person name="Hubisz M.J."/>
            <person name="Hultmark D."/>
            <person name="Huntley M.A."/>
            <person name="Jaffe D.B."/>
            <person name="Jagadeeshan S."/>
            <person name="Jeck W.R."/>
            <person name="Johnson J."/>
            <person name="Jones C.D."/>
            <person name="Jordan W.C."/>
            <person name="Karpen G.H."/>
            <person name="Kataoka E."/>
            <person name="Keightley P.D."/>
            <person name="Kheradpour P."/>
            <person name="Kirkness E.F."/>
            <person name="Koerich L.B."/>
            <person name="Kristiansen K."/>
            <person name="Kudrna D."/>
            <person name="Kulathinal R.J."/>
            <person name="Kumar S."/>
            <person name="Kwok R."/>
            <person name="Lander E."/>
            <person name="Langley C.H."/>
            <person name="Lapoint R."/>
            <person name="Lazzaro B.P."/>
            <person name="Lee S.J."/>
            <person name="Levesque L."/>
            <person name="Li R."/>
            <person name="Lin C.F."/>
            <person name="Lin M.F."/>
            <person name="Lindblad-Toh K."/>
            <person name="Llopart A."/>
            <person name="Long M."/>
            <person name="Low L."/>
            <person name="Lozovsky E."/>
            <person name="Lu J."/>
            <person name="Luo M."/>
            <person name="Machado C.A."/>
            <person name="Makalowski W."/>
            <person name="Marzo M."/>
            <person name="Matsuda M."/>
            <person name="Matzkin L."/>
            <person name="McAllister B."/>
            <person name="McBride C.S."/>
            <person name="McKernan B."/>
            <person name="McKernan K."/>
            <person name="Mendez-Lago M."/>
            <person name="Minx P."/>
            <person name="Mollenhauer M.U."/>
            <person name="Montooth K."/>
            <person name="Mount S.M."/>
            <person name="Mu X."/>
            <person name="Myers E."/>
            <person name="Negre B."/>
            <person name="Newfeld S."/>
            <person name="Nielsen R."/>
            <person name="Noor M.A."/>
            <person name="O'Grady P."/>
            <person name="Pachter L."/>
            <person name="Papaceit M."/>
            <person name="Parisi M.J."/>
            <person name="Parisi M."/>
            <person name="Parts L."/>
            <person name="Pedersen J.S."/>
            <person name="Pesole G."/>
            <person name="Phillippy A.M."/>
            <person name="Ponting C.P."/>
            <person name="Pop M."/>
            <person name="Porcelli D."/>
            <person name="Powell J.R."/>
            <person name="Prohaska S."/>
            <person name="Pruitt K."/>
            <person name="Puig M."/>
            <person name="Quesneville H."/>
            <person name="Ram K.R."/>
            <person name="Rand D."/>
            <person name="Rasmussen M.D."/>
            <person name="Reed L.K."/>
            <person name="Reenan R."/>
            <person name="Reily A."/>
            <person name="Remington K.A."/>
            <person name="Rieger T.T."/>
            <person name="Ritchie M.G."/>
            <person name="Robin C."/>
            <person name="Rogers Y.H."/>
            <person name="Rohde C."/>
            <person name="Rozas J."/>
            <person name="Rubenfield M.J."/>
            <person name="Ruiz A."/>
            <person name="Russo S."/>
            <person name="Salzberg S.L."/>
            <person name="Sanchez-Gracia A."/>
            <person name="Saranga D.J."/>
            <person name="Sato H."/>
            <person name="Schaeffer S.W."/>
            <person name="Schatz M.C."/>
            <person name="Schlenke T."/>
            <person name="Schwartz R."/>
            <person name="Segarra C."/>
            <person name="Singh R.S."/>
            <person name="Sirot L."/>
            <person name="Sirota M."/>
            <person name="Sisneros N.B."/>
            <person name="Smith C.D."/>
            <person name="Smith T.F."/>
            <person name="Spieth J."/>
            <person name="Stage D.E."/>
            <person name="Stark A."/>
            <person name="Stephan W."/>
            <person name="Strausberg R.L."/>
            <person name="Strempel S."/>
            <person name="Sturgill D."/>
            <person name="Sutton G."/>
            <person name="Sutton G.G."/>
            <person name="Tao W."/>
            <person name="Teichmann S."/>
            <person name="Tobari Y.N."/>
            <person name="Tomimura Y."/>
            <person name="Tsolas J.M."/>
            <person name="Valente V.L."/>
            <person name="Venter E."/>
            <person name="Venter J.C."/>
            <person name="Vicario S."/>
            <person name="Vieira F.G."/>
            <person name="Vilella A.J."/>
            <person name="Villasante A."/>
            <person name="Walenz B."/>
            <person name="Wang J."/>
            <person name="Wasserman M."/>
            <person name="Watts T."/>
            <person name="Wilson D."/>
            <person name="Wilson R.K."/>
            <person name="Wing R.A."/>
            <person name="Wolfner M.F."/>
            <person name="Wong A."/>
            <person name="Wong G.K."/>
            <person name="Wu C.I."/>
            <person name="Wu G."/>
            <person name="Yamamoto D."/>
            <person name="Yang H.P."/>
            <person name="Yang S.P."/>
            <person name="Yorke J.A."/>
            <person name="Yoshida K."/>
            <person name="Zdobnov E."/>
            <person name="Zhang P."/>
            <person name="Zhang Y."/>
            <person name="Zimin A.V."/>
            <person name="Baldwin J."/>
            <person name="Abdouelleil A."/>
            <person name="Abdulkadir J."/>
            <person name="Abebe A."/>
            <person name="Abera B."/>
            <person name="Abreu J."/>
            <person name="Acer S.C."/>
            <person name="Aftuck L."/>
            <person name="Alexander A."/>
            <person name="An P."/>
            <person name="Anderson E."/>
            <person name="Anderson S."/>
            <person name="Arachi H."/>
            <person name="Azer M."/>
            <person name="Bachantsang P."/>
            <person name="Barry A."/>
            <person name="Bayul T."/>
            <person name="Berlin A."/>
            <person name="Bessette D."/>
            <person name="Bloom T."/>
            <person name="Blye J."/>
            <person name="Boguslavskiy L."/>
            <person name="Bonnet C."/>
            <person name="Boukhgalter B."/>
            <person name="Bourzgui I."/>
            <person name="Brown A."/>
            <person name="Cahill P."/>
            <person name="Channer S."/>
            <person name="Cheshatsang Y."/>
            <person name="Chuda L."/>
            <person name="Citroen M."/>
            <person name="Collymore A."/>
            <person name="Cooke P."/>
            <person name="Costello M."/>
            <person name="D'Aco K."/>
            <person name="Daza R."/>
            <person name="De Haan G."/>
            <person name="DeGray S."/>
            <person name="DeMaso C."/>
            <person name="Dhargay N."/>
            <person name="Dooley K."/>
            <person name="Dooley E."/>
            <person name="Doricent M."/>
            <person name="Dorje P."/>
            <person name="Dorjee K."/>
            <person name="Dupes A."/>
            <person name="Elong R."/>
            <person name="Falk J."/>
            <person name="Farina A."/>
            <person name="Faro S."/>
            <person name="Ferguson D."/>
            <person name="Fisher S."/>
            <person name="Foley C.D."/>
            <person name="Franke A."/>
            <person name="Friedrich D."/>
            <person name="Gadbois L."/>
            <person name="Gearin G."/>
            <person name="Gearin C.R."/>
            <person name="Giannoukos G."/>
            <person name="Goode T."/>
            <person name="Graham J."/>
            <person name="Grandbois E."/>
            <person name="Grewal S."/>
            <person name="Gyaltsen K."/>
            <person name="Hafez N."/>
            <person name="Hagos B."/>
            <person name="Hall J."/>
            <person name="Henson C."/>
            <person name="Hollinger A."/>
            <person name="Honan T."/>
            <person name="Huard M.D."/>
            <person name="Hughes L."/>
            <person name="Hurhula B."/>
            <person name="Husby M.E."/>
            <person name="Kamat A."/>
            <person name="Kanga B."/>
            <person name="Kashin S."/>
            <person name="Khazanovich D."/>
            <person name="Kisner P."/>
            <person name="Lance K."/>
            <person name="Lara M."/>
            <person name="Lee W."/>
            <person name="Lennon N."/>
            <person name="Letendre F."/>
            <person name="LeVine R."/>
            <person name="Lipovsky A."/>
            <person name="Liu X."/>
            <person name="Liu J."/>
            <person name="Liu S."/>
            <person name="Lokyitsang T."/>
            <person name="Lokyitsang Y."/>
            <person name="Lubonja R."/>
            <person name="Lui A."/>
            <person name="MacDonald P."/>
            <person name="Magnisalis V."/>
            <person name="Maru K."/>
            <person name="Matthews C."/>
            <person name="McCusker W."/>
            <person name="McDonough S."/>
            <person name="Mehta T."/>
            <person name="Meldrim J."/>
            <person name="Meneus L."/>
            <person name="Mihai O."/>
            <person name="Mihalev A."/>
            <person name="Mihova T."/>
            <person name="Mittelman R."/>
            <person name="Mlenga V."/>
            <person name="Montmayeur A."/>
            <person name="Mulrain L."/>
            <person name="Navidi A."/>
            <person name="Naylor J."/>
            <person name="Negash T."/>
            <person name="Nguyen T."/>
            <person name="Nguyen N."/>
            <person name="Nicol R."/>
            <person name="Norbu C."/>
            <person name="Norbu N."/>
            <person name="Novod N."/>
            <person name="O'Neill B."/>
            <person name="Osman S."/>
            <person name="Markiewicz E."/>
            <person name="Oyono O.L."/>
            <person name="Patti C."/>
            <person name="Phunkhang P."/>
            <person name="Pierre F."/>
            <person name="Priest M."/>
            <person name="Raghuraman S."/>
            <person name="Rege F."/>
            <person name="Reyes R."/>
            <person name="Rise C."/>
            <person name="Rogov P."/>
            <person name="Ross K."/>
            <person name="Ryan E."/>
            <person name="Settipalli S."/>
            <person name="Shea T."/>
            <person name="Sherpa N."/>
            <person name="Shi L."/>
            <person name="Shih D."/>
            <person name="Sparrow T."/>
            <person name="Spaulding J."/>
            <person name="Stalker J."/>
            <person name="Stange-Thomann N."/>
            <person name="Stavropoulos S."/>
            <person name="Stone C."/>
            <person name="Strader C."/>
            <person name="Tesfaye S."/>
            <person name="Thomson T."/>
            <person name="Thoulutsang Y."/>
            <person name="Thoulutsang D."/>
            <person name="Topham K."/>
            <person name="Topping I."/>
            <person name="Tsamla T."/>
            <person name="Vassiliev H."/>
            <person name="Vo A."/>
            <person name="Wangchuk T."/>
            <person name="Wangdi T."/>
            <person name="Weiand M."/>
            <person name="Wilkinson J."/>
            <person name="Wilson A."/>
            <person name="Yadav S."/>
            <person name="Young G."/>
            <person name="Yu Q."/>
            <person name="Zembek L."/>
            <person name="Zhong D."/>
            <person name="Zimmer A."/>
            <person name="Zwirko Z."/>
            <person name="Jaffe D.B."/>
            <person name="Alvarez P."/>
            <person name="Brockman W."/>
            <person name="Butler J."/>
            <person name="Chin C."/>
            <person name="Gnerre S."/>
            <person name="Grabherr M."/>
            <person name="Kleber M."/>
            <person name="Mauceli E."/>
            <person name="MacCallum I."/>
        </authorList>
    </citation>
    <scope>NUCLEOTIDE SEQUENCE [LARGE SCALE GENOMIC DNA]</scope>
    <source>
        <strain evidence="12">Tucson 15081-1352.22</strain>
    </source>
</reference>
<feature type="compositionally biased region" description="Polar residues" evidence="9">
    <location>
        <begin position="1468"/>
        <end position="1485"/>
    </location>
</feature>
<gene>
    <name evidence="11" type="primary">Dmoj\GI14094</name>
    <name evidence="11" type="ORF">Dmoj_GI14094</name>
</gene>
<dbReference type="OrthoDB" id="436852at2759"/>
<dbReference type="GO" id="GO:0003682">
    <property type="term" value="F:chromatin binding"/>
    <property type="evidence" value="ECO:0007669"/>
    <property type="project" value="EnsemblMetazoa"/>
</dbReference>
<feature type="region of interest" description="Disordered" evidence="9">
    <location>
        <begin position="337"/>
        <end position="358"/>
    </location>
</feature>
<dbReference type="Proteomes" id="UP000009192">
    <property type="component" value="Unassembled WGS sequence"/>
</dbReference>
<feature type="compositionally biased region" description="Basic residues" evidence="9">
    <location>
        <begin position="1169"/>
        <end position="1189"/>
    </location>
</feature>
<dbReference type="PANTHER" id="PTHR46452:SF1">
    <property type="entry name" value="TRANSCRIPTION INITIATION FACTOR TFIID SUBUNIT 3"/>
    <property type="match status" value="1"/>
</dbReference>
<keyword evidence="5" id="KW-0805">Transcription regulation</keyword>
<feature type="region of interest" description="Disordered" evidence="9">
    <location>
        <begin position="601"/>
        <end position="646"/>
    </location>
</feature>
<feature type="compositionally biased region" description="Basic and acidic residues" evidence="9">
    <location>
        <begin position="1226"/>
        <end position="1244"/>
    </location>
</feature>
<evidence type="ECO:0000256" key="1">
    <source>
        <dbReference type="ARBA" id="ARBA00004123"/>
    </source>
</evidence>
<evidence type="ECO:0000256" key="3">
    <source>
        <dbReference type="ARBA" id="ARBA00022771"/>
    </source>
</evidence>
<dbReference type="GO" id="GO:0045944">
    <property type="term" value="P:positive regulation of transcription by RNA polymerase II"/>
    <property type="evidence" value="ECO:0007669"/>
    <property type="project" value="EnsemblMetazoa"/>
</dbReference>
<evidence type="ECO:0000313" key="12">
    <source>
        <dbReference type="Proteomes" id="UP000009192"/>
    </source>
</evidence>
<dbReference type="InterPro" id="IPR011011">
    <property type="entry name" value="Znf_FYVE_PHD"/>
</dbReference>
<protein>
    <recommendedName>
        <fullName evidence="10">PHD-type domain-containing protein</fullName>
    </recommendedName>
</protein>
<dbReference type="PANTHER" id="PTHR46452">
    <property type="entry name" value="TRANSCRIPTION INITIATION FACTOR TFIID SUBUNIT 3"/>
    <property type="match status" value="1"/>
</dbReference>
<evidence type="ECO:0000256" key="2">
    <source>
        <dbReference type="ARBA" id="ARBA00022723"/>
    </source>
</evidence>
<accession>B4L7C1</accession>
<feature type="domain" description="PHD-type" evidence="10">
    <location>
        <begin position="1499"/>
        <end position="1549"/>
    </location>
</feature>
<dbReference type="InterPro" id="IPR019786">
    <property type="entry name" value="Zinc_finger_PHD-type_CS"/>
</dbReference>
<evidence type="ECO:0000256" key="4">
    <source>
        <dbReference type="ARBA" id="ARBA00022833"/>
    </source>
</evidence>
<dbReference type="SUPFAM" id="SSF47113">
    <property type="entry name" value="Histone-fold"/>
    <property type="match status" value="1"/>
</dbReference>
<dbReference type="Gene3D" id="3.30.40.10">
    <property type="entry name" value="Zinc/RING finger domain, C3HC4 (zinc finger)"/>
    <property type="match status" value="1"/>
</dbReference>
<dbReference type="SUPFAM" id="SSF57903">
    <property type="entry name" value="FYVE/PHD zinc finger"/>
    <property type="match status" value="1"/>
</dbReference>
<dbReference type="InParanoid" id="B4L7C1"/>
<proteinExistence type="predicted"/>
<dbReference type="FunCoup" id="B4L7C1">
    <property type="interactions" value="131"/>
</dbReference>
<keyword evidence="3 8" id="KW-0863">Zinc-finger</keyword>
<dbReference type="InterPro" id="IPR001965">
    <property type="entry name" value="Znf_PHD"/>
</dbReference>
<feature type="region of interest" description="Disordered" evidence="9">
    <location>
        <begin position="1205"/>
        <end position="1244"/>
    </location>
</feature>
<feature type="region of interest" description="Disordered" evidence="9">
    <location>
        <begin position="1169"/>
        <end position="1191"/>
    </location>
</feature>
<dbReference type="Gene3D" id="1.10.20.10">
    <property type="entry name" value="Histone, subunit A"/>
    <property type="match status" value="1"/>
</dbReference>
<dbReference type="InterPro" id="IPR006565">
    <property type="entry name" value="BTP"/>
</dbReference>
<evidence type="ECO:0000256" key="6">
    <source>
        <dbReference type="ARBA" id="ARBA00023163"/>
    </source>
</evidence>
<evidence type="ECO:0000256" key="5">
    <source>
        <dbReference type="ARBA" id="ARBA00023015"/>
    </source>
</evidence>
<dbReference type="Pfam" id="PF00628">
    <property type="entry name" value="PHD"/>
    <property type="match status" value="1"/>
</dbReference>
<dbReference type="Pfam" id="PF07524">
    <property type="entry name" value="Bromo_TP"/>
    <property type="match status" value="1"/>
</dbReference>
<organism evidence="11 12">
    <name type="scientific">Drosophila mojavensis</name>
    <name type="common">Fruit fly</name>
    <dbReference type="NCBI Taxonomy" id="7230"/>
    <lineage>
        <taxon>Eukaryota</taxon>
        <taxon>Metazoa</taxon>
        <taxon>Ecdysozoa</taxon>
        <taxon>Arthropoda</taxon>
        <taxon>Hexapoda</taxon>
        <taxon>Insecta</taxon>
        <taxon>Pterygota</taxon>
        <taxon>Neoptera</taxon>
        <taxon>Endopterygota</taxon>
        <taxon>Diptera</taxon>
        <taxon>Brachycera</taxon>
        <taxon>Muscomorpha</taxon>
        <taxon>Ephydroidea</taxon>
        <taxon>Drosophilidae</taxon>
        <taxon>Drosophila</taxon>
    </lineage>
</organism>
<keyword evidence="6" id="KW-0804">Transcription</keyword>
<dbReference type="KEGG" id="dmo:Dmoj_GI14094"/>
<keyword evidence="2" id="KW-0479">Metal-binding</keyword>